<gene>
    <name evidence="2" type="ORF">G4D54_18400</name>
</gene>
<proteinExistence type="predicted"/>
<dbReference type="GeneID" id="61927551"/>
<dbReference type="EMBL" id="CP048838">
    <property type="protein sequence ID" value="QJA04251.1"/>
    <property type="molecule type" value="Genomic_DNA"/>
</dbReference>
<dbReference type="Proteomes" id="UP000503330">
    <property type="component" value="Chromosome"/>
</dbReference>
<dbReference type="Pfam" id="PF25509">
    <property type="entry name" value="DUF7916"/>
    <property type="match status" value="1"/>
</dbReference>
<dbReference type="InterPro" id="IPR057238">
    <property type="entry name" value="DUF7916"/>
</dbReference>
<evidence type="ECO:0000313" key="2">
    <source>
        <dbReference type="EMBL" id="QJA04251.1"/>
    </source>
</evidence>
<protein>
    <submittedName>
        <fullName evidence="2">Haloacid dehalogenase-like hydrolase</fullName>
    </submittedName>
</protein>
<keyword evidence="2" id="KW-0378">Hydrolase</keyword>
<accession>A0AAP9MIU4</accession>
<dbReference type="AlphaFoldDB" id="A0AAP9MIU4"/>
<name>A0AAP9MIU4_CLOIN</name>
<evidence type="ECO:0000313" key="3">
    <source>
        <dbReference type="Proteomes" id="UP000503330"/>
    </source>
</evidence>
<dbReference type="RefSeq" id="WP_002607768.1">
    <property type="nucleotide sequence ID" value="NZ_BAAACC010000023.1"/>
</dbReference>
<sequence>MKRLLDCNTSDLEKMSKEERLAAIEASEGRILVQELSLFGQMQLLAPVSDAEIACAFGADMLLLNAFDCNKPSIPGIEGEAHEIIRKLKSYTGRLIGVNLEPVGSGELLSERELLPAGRLATLENVRKAKELGFDYILLTGNPGTGVDNNAIIQALTAIRMEAGDDMILMAGKMHAAGSKEEAGCSIISKEQIQDFASAGADVILLPAPGTVPGITFEFVKDMITYIHSIGKLSLTAIGTSQEGASASTMEQIALMCKMAGTDLHHIGDAAVGGMNPENLMTYSIAIRGKRHTYIRMARSINR</sequence>
<dbReference type="InterPro" id="IPR011060">
    <property type="entry name" value="RibuloseP-bd_barrel"/>
</dbReference>
<feature type="domain" description="DUF7916" evidence="1">
    <location>
        <begin position="5"/>
        <end position="303"/>
    </location>
</feature>
<reference evidence="2 3" key="1">
    <citation type="submission" date="2020-02" db="EMBL/GenBank/DDBJ databases">
        <authorList>
            <person name="Kociolek L.K."/>
            <person name="Ozer E.A."/>
        </authorList>
    </citation>
    <scope>NUCLEOTIDE SEQUENCE [LARGE SCALE GENOMIC DNA]</scope>
    <source>
        <strain evidence="2 3">ATCC 14501</strain>
    </source>
</reference>
<dbReference type="GO" id="GO:0016787">
    <property type="term" value="F:hydrolase activity"/>
    <property type="evidence" value="ECO:0007669"/>
    <property type="project" value="UniProtKB-KW"/>
</dbReference>
<evidence type="ECO:0000259" key="1">
    <source>
        <dbReference type="Pfam" id="PF25509"/>
    </source>
</evidence>
<dbReference type="SUPFAM" id="SSF51366">
    <property type="entry name" value="Ribulose-phoshate binding barrel"/>
    <property type="match status" value="1"/>
</dbReference>
<organism evidence="2 3">
    <name type="scientific">Clostridium innocuum</name>
    <dbReference type="NCBI Taxonomy" id="1522"/>
    <lineage>
        <taxon>Bacteria</taxon>
        <taxon>Bacillati</taxon>
        <taxon>Bacillota</taxon>
        <taxon>Clostridia</taxon>
        <taxon>Eubacteriales</taxon>
        <taxon>Clostridiaceae</taxon>
        <taxon>Clostridium</taxon>
    </lineage>
</organism>